<name>A0A5B7JVH2_PORTR</name>
<feature type="chain" id="PRO_5022756661" evidence="1">
    <location>
        <begin position="23"/>
        <end position="114"/>
    </location>
</feature>
<keyword evidence="1" id="KW-0732">Signal</keyword>
<keyword evidence="3" id="KW-1185">Reference proteome</keyword>
<dbReference type="Proteomes" id="UP000324222">
    <property type="component" value="Unassembled WGS sequence"/>
</dbReference>
<sequence>MDRRSVALLMVLLTCNAATSHGDGQENCLEEVGRDTDILPYNSHDLMNLLYNICRPVNKKCECKSIQNQREPNVSAYCKCVPIMTEIRKGITCEISRIMIWIPRPILSEILKHQ</sequence>
<feature type="signal peptide" evidence="1">
    <location>
        <begin position="1"/>
        <end position="22"/>
    </location>
</feature>
<reference evidence="2 3" key="1">
    <citation type="submission" date="2019-05" db="EMBL/GenBank/DDBJ databases">
        <title>Another draft genome of Portunus trituberculatus and its Hox gene families provides insights of decapod evolution.</title>
        <authorList>
            <person name="Jeong J.-H."/>
            <person name="Song I."/>
            <person name="Kim S."/>
            <person name="Choi T."/>
            <person name="Kim D."/>
            <person name="Ryu S."/>
            <person name="Kim W."/>
        </authorList>
    </citation>
    <scope>NUCLEOTIDE SEQUENCE [LARGE SCALE GENOMIC DNA]</scope>
    <source>
        <tissue evidence="2">Muscle</tissue>
    </source>
</reference>
<protein>
    <submittedName>
        <fullName evidence="2">Uncharacterized protein</fullName>
    </submittedName>
</protein>
<proteinExistence type="predicted"/>
<dbReference type="EMBL" id="VSRR010114120">
    <property type="protein sequence ID" value="MPC98443.1"/>
    <property type="molecule type" value="Genomic_DNA"/>
</dbReference>
<comment type="caution">
    <text evidence="2">The sequence shown here is derived from an EMBL/GenBank/DDBJ whole genome shotgun (WGS) entry which is preliminary data.</text>
</comment>
<evidence type="ECO:0000256" key="1">
    <source>
        <dbReference type="SAM" id="SignalP"/>
    </source>
</evidence>
<accession>A0A5B7JVH2</accession>
<dbReference type="AlphaFoldDB" id="A0A5B7JVH2"/>
<organism evidence="2 3">
    <name type="scientific">Portunus trituberculatus</name>
    <name type="common">Swimming crab</name>
    <name type="synonym">Neptunus trituberculatus</name>
    <dbReference type="NCBI Taxonomy" id="210409"/>
    <lineage>
        <taxon>Eukaryota</taxon>
        <taxon>Metazoa</taxon>
        <taxon>Ecdysozoa</taxon>
        <taxon>Arthropoda</taxon>
        <taxon>Crustacea</taxon>
        <taxon>Multicrustacea</taxon>
        <taxon>Malacostraca</taxon>
        <taxon>Eumalacostraca</taxon>
        <taxon>Eucarida</taxon>
        <taxon>Decapoda</taxon>
        <taxon>Pleocyemata</taxon>
        <taxon>Brachyura</taxon>
        <taxon>Eubrachyura</taxon>
        <taxon>Portunoidea</taxon>
        <taxon>Portunidae</taxon>
        <taxon>Portuninae</taxon>
        <taxon>Portunus</taxon>
    </lineage>
</organism>
<evidence type="ECO:0000313" key="2">
    <source>
        <dbReference type="EMBL" id="MPC98443.1"/>
    </source>
</evidence>
<evidence type="ECO:0000313" key="3">
    <source>
        <dbReference type="Proteomes" id="UP000324222"/>
    </source>
</evidence>
<gene>
    <name evidence="2" type="ORF">E2C01_093814</name>
</gene>